<gene>
    <name evidence="1" type="ordered locus">RB2501_14754</name>
</gene>
<keyword evidence="2" id="KW-1185">Reference proteome</keyword>
<accession>A4CL48</accession>
<name>A4CL48_ROBBH</name>
<protein>
    <submittedName>
        <fullName evidence="1">Uncharacterized protein</fullName>
    </submittedName>
</protein>
<sequence length="97" mass="11283">MSAFTHPSGTRDSRIPGSERIKRLLREAGHLRALIAGYHCEPKTEQQFLIRNSLTERLRSFESACRQLDNRSVPQQLQEVFSKLQHDTFAYIRDARI</sequence>
<dbReference type="EMBL" id="CP001712">
    <property type="protein sequence ID" value="EAR15597.1"/>
    <property type="molecule type" value="Genomic_DNA"/>
</dbReference>
<dbReference type="STRING" id="313596.RB2501_14754"/>
<organism evidence="1 2">
    <name type="scientific">Robiginitalea biformata (strain ATCC BAA-864 / DSM 15991 / KCTC 12146 / HTCC2501)</name>
    <dbReference type="NCBI Taxonomy" id="313596"/>
    <lineage>
        <taxon>Bacteria</taxon>
        <taxon>Pseudomonadati</taxon>
        <taxon>Bacteroidota</taxon>
        <taxon>Flavobacteriia</taxon>
        <taxon>Flavobacteriales</taxon>
        <taxon>Flavobacteriaceae</taxon>
        <taxon>Robiginitalea</taxon>
    </lineage>
</organism>
<dbReference type="KEGG" id="rbi:RB2501_14754"/>
<dbReference type="Proteomes" id="UP000009049">
    <property type="component" value="Chromosome"/>
</dbReference>
<evidence type="ECO:0000313" key="2">
    <source>
        <dbReference type="Proteomes" id="UP000009049"/>
    </source>
</evidence>
<dbReference type="RefSeq" id="WP_015754913.1">
    <property type="nucleotide sequence ID" value="NC_013222.1"/>
</dbReference>
<dbReference type="HOGENOM" id="CLU_2344839_0_0_10"/>
<evidence type="ECO:0000313" key="1">
    <source>
        <dbReference type="EMBL" id="EAR15597.1"/>
    </source>
</evidence>
<reference evidence="1 2" key="1">
    <citation type="journal article" date="2009" name="J. Bacteriol.">
        <title>Complete genome sequence of Robiginitalea biformata HTCC2501.</title>
        <authorList>
            <person name="Oh H.M."/>
            <person name="Giovannoni S.J."/>
            <person name="Lee K."/>
            <person name="Ferriera S."/>
            <person name="Johnson J."/>
            <person name="Cho J.C."/>
        </authorList>
    </citation>
    <scope>NUCLEOTIDE SEQUENCE [LARGE SCALE GENOMIC DNA]</scope>
    <source>
        <strain evidence="2">ATCC BAA-864 / HTCC2501 / KCTC 12146</strain>
    </source>
</reference>
<dbReference type="AlphaFoldDB" id="A4CL48"/>
<proteinExistence type="predicted"/>